<comment type="subcellular location">
    <subcellularLocation>
        <location evidence="1">Cell membrane</location>
    </subcellularLocation>
</comment>
<gene>
    <name evidence="8" type="ORF">DV20_32840</name>
</gene>
<dbReference type="eggNOG" id="ENOG50339DF">
    <property type="taxonomic scope" value="Bacteria"/>
</dbReference>
<keyword evidence="6 7" id="KW-0472">Membrane</keyword>
<dbReference type="InterPro" id="IPR038468">
    <property type="entry name" value="MmpS_C"/>
</dbReference>
<evidence type="ECO:0000256" key="6">
    <source>
        <dbReference type="ARBA" id="ARBA00023136"/>
    </source>
</evidence>
<organism evidence="8 9">
    <name type="scientific">Amycolatopsis rifamycinica</name>
    <dbReference type="NCBI Taxonomy" id="287986"/>
    <lineage>
        <taxon>Bacteria</taxon>
        <taxon>Bacillati</taxon>
        <taxon>Actinomycetota</taxon>
        <taxon>Actinomycetes</taxon>
        <taxon>Pseudonocardiales</taxon>
        <taxon>Pseudonocardiaceae</taxon>
        <taxon>Amycolatopsis</taxon>
    </lineage>
</organism>
<accession>A0A066TX15</accession>
<evidence type="ECO:0000256" key="5">
    <source>
        <dbReference type="ARBA" id="ARBA00022989"/>
    </source>
</evidence>
<evidence type="ECO:0000256" key="4">
    <source>
        <dbReference type="ARBA" id="ARBA00022692"/>
    </source>
</evidence>
<keyword evidence="4 7" id="KW-0812">Transmembrane</keyword>
<keyword evidence="3" id="KW-1003">Cell membrane</keyword>
<keyword evidence="5 7" id="KW-1133">Transmembrane helix</keyword>
<sequence length="202" mass="20406">MTDYTPLQQHPAPPAAPPRNGLGTAGFVLGLIGLVIAPIPVAGVVAWPLAVLGLILSAVGVARVRARKATNRGLSIAGVVVSLLGLVVSVLWAVVIGKVINDVNEQATQHHTIVYEVSGDAKAVDVVYSTFDRDTILINTEASATVPWTKTVEATGFLAGAQFTATAGPEGGSVSCKVVVDGKEAKTATAAGPGAVAGCTGF</sequence>
<comment type="similarity">
    <text evidence="2">Belongs to the MmpS family.</text>
</comment>
<dbReference type="OrthoDB" id="3556183at2"/>
<evidence type="ECO:0000256" key="3">
    <source>
        <dbReference type="ARBA" id="ARBA00022475"/>
    </source>
</evidence>
<dbReference type="RefSeq" id="WP_051736222.1">
    <property type="nucleotide sequence ID" value="NZ_JMQI01000066.1"/>
</dbReference>
<name>A0A066TX15_9PSEU</name>
<reference evidence="8 9" key="1">
    <citation type="submission" date="2014-05" db="EMBL/GenBank/DDBJ databases">
        <title>Draft genome sequence of Amycolatopsis rifamycinica DSM 46095.</title>
        <authorList>
            <person name="Lal R."/>
            <person name="Saxena A."/>
            <person name="Kumari R."/>
            <person name="Mukherjee U."/>
            <person name="Singh P."/>
            <person name="Sangwan N."/>
            <person name="Mahato N.K."/>
        </authorList>
    </citation>
    <scope>NUCLEOTIDE SEQUENCE [LARGE SCALE GENOMIC DNA]</scope>
    <source>
        <strain evidence="8 9">DSM 46095</strain>
    </source>
</reference>
<dbReference type="GO" id="GO:0005886">
    <property type="term" value="C:plasma membrane"/>
    <property type="evidence" value="ECO:0007669"/>
    <property type="project" value="UniProtKB-SubCell"/>
</dbReference>
<keyword evidence="9" id="KW-1185">Reference proteome</keyword>
<evidence type="ECO:0000256" key="7">
    <source>
        <dbReference type="SAM" id="Phobius"/>
    </source>
</evidence>
<evidence type="ECO:0000256" key="1">
    <source>
        <dbReference type="ARBA" id="ARBA00004236"/>
    </source>
</evidence>
<feature type="transmembrane region" description="Helical" evidence="7">
    <location>
        <begin position="21"/>
        <end position="39"/>
    </location>
</feature>
<dbReference type="Proteomes" id="UP000027345">
    <property type="component" value="Unassembled WGS sequence"/>
</dbReference>
<feature type="transmembrane region" description="Helical" evidence="7">
    <location>
        <begin position="74"/>
        <end position="95"/>
    </location>
</feature>
<protein>
    <recommendedName>
        <fullName evidence="10">DUF4190 domain-containing protein</fullName>
    </recommendedName>
</protein>
<dbReference type="Gene3D" id="2.60.40.2880">
    <property type="entry name" value="MmpS1-5, C-terminal soluble domain"/>
    <property type="match status" value="1"/>
</dbReference>
<dbReference type="STRING" id="287986.DV20_32840"/>
<evidence type="ECO:0008006" key="10">
    <source>
        <dbReference type="Google" id="ProtNLM"/>
    </source>
</evidence>
<evidence type="ECO:0000313" key="8">
    <source>
        <dbReference type="EMBL" id="KDN18127.1"/>
    </source>
</evidence>
<dbReference type="EMBL" id="JMQI01000066">
    <property type="protein sequence ID" value="KDN18127.1"/>
    <property type="molecule type" value="Genomic_DNA"/>
</dbReference>
<proteinExistence type="inferred from homology"/>
<evidence type="ECO:0000256" key="2">
    <source>
        <dbReference type="ARBA" id="ARBA00007531"/>
    </source>
</evidence>
<comment type="caution">
    <text evidence="8">The sequence shown here is derived from an EMBL/GenBank/DDBJ whole genome shotgun (WGS) entry which is preliminary data.</text>
</comment>
<dbReference type="AlphaFoldDB" id="A0A066TX15"/>
<evidence type="ECO:0000313" key="9">
    <source>
        <dbReference type="Proteomes" id="UP000027345"/>
    </source>
</evidence>
<dbReference type="Pfam" id="PF05423">
    <property type="entry name" value="Mycobact_memb"/>
    <property type="match status" value="1"/>
</dbReference>
<dbReference type="InterPro" id="IPR008693">
    <property type="entry name" value="MmpS"/>
</dbReference>